<dbReference type="RefSeq" id="WP_189052521.1">
    <property type="nucleotide sequence ID" value="NZ_BMJQ01000035.1"/>
</dbReference>
<evidence type="ECO:0000313" key="3">
    <source>
        <dbReference type="Proteomes" id="UP000646365"/>
    </source>
</evidence>
<dbReference type="InterPro" id="IPR052342">
    <property type="entry name" value="MCH/BMMD"/>
</dbReference>
<protein>
    <submittedName>
        <fullName evidence="2">Acyl dehydratase</fullName>
    </submittedName>
</protein>
<evidence type="ECO:0000313" key="2">
    <source>
        <dbReference type="EMBL" id="GGF50756.1"/>
    </source>
</evidence>
<dbReference type="AlphaFoldDB" id="A0A8J2Z1P8"/>
<sequence>MLPGNYFDDITVGEERVTPRVTVTEGHILAYAGVSGDFSPVHFDETYARTTEFGGRIAHGLMGLSLTDGLKVQSAYFRDGIALGWSWNFKRPIQIGDTLQVKFKVREARPSKSMPAMGILFIEMQLTNQRDEIVQEGEHRLMVPRRPELVGQELPNQELPNQELRA</sequence>
<dbReference type="SUPFAM" id="SSF54637">
    <property type="entry name" value="Thioesterase/thiol ester dehydrase-isomerase"/>
    <property type="match status" value="1"/>
</dbReference>
<dbReference type="InterPro" id="IPR002539">
    <property type="entry name" value="MaoC-like_dom"/>
</dbReference>
<dbReference type="Gene3D" id="3.10.129.10">
    <property type="entry name" value="Hotdog Thioesterase"/>
    <property type="match status" value="1"/>
</dbReference>
<accession>A0A8J2Z1P8</accession>
<dbReference type="EMBL" id="BMJQ01000035">
    <property type="protein sequence ID" value="GGF50756.1"/>
    <property type="molecule type" value="Genomic_DNA"/>
</dbReference>
<proteinExistence type="predicted"/>
<evidence type="ECO:0000259" key="1">
    <source>
        <dbReference type="Pfam" id="PF01575"/>
    </source>
</evidence>
<feature type="domain" description="MaoC-like" evidence="1">
    <location>
        <begin position="12"/>
        <end position="112"/>
    </location>
</feature>
<keyword evidence="3" id="KW-1185">Reference proteome</keyword>
<gene>
    <name evidence="2" type="ORF">GCM10011611_66500</name>
</gene>
<dbReference type="Proteomes" id="UP000646365">
    <property type="component" value="Unassembled WGS sequence"/>
</dbReference>
<dbReference type="InterPro" id="IPR029069">
    <property type="entry name" value="HotDog_dom_sf"/>
</dbReference>
<reference evidence="2" key="1">
    <citation type="journal article" date="2014" name="Int. J. Syst. Evol. Microbiol.">
        <title>Complete genome sequence of Corynebacterium casei LMG S-19264T (=DSM 44701T), isolated from a smear-ripened cheese.</title>
        <authorList>
            <consortium name="US DOE Joint Genome Institute (JGI-PGF)"/>
            <person name="Walter F."/>
            <person name="Albersmeier A."/>
            <person name="Kalinowski J."/>
            <person name="Ruckert C."/>
        </authorList>
    </citation>
    <scope>NUCLEOTIDE SEQUENCE</scope>
    <source>
        <strain evidence="2">CGMCC 1.15725</strain>
    </source>
</reference>
<organism evidence="2 3">
    <name type="scientific">Aliidongia dinghuensis</name>
    <dbReference type="NCBI Taxonomy" id="1867774"/>
    <lineage>
        <taxon>Bacteria</taxon>
        <taxon>Pseudomonadati</taxon>
        <taxon>Pseudomonadota</taxon>
        <taxon>Alphaproteobacteria</taxon>
        <taxon>Rhodospirillales</taxon>
        <taxon>Dongiaceae</taxon>
        <taxon>Aliidongia</taxon>
    </lineage>
</organism>
<dbReference type="CDD" id="cd03441">
    <property type="entry name" value="R_hydratase_like"/>
    <property type="match status" value="1"/>
</dbReference>
<comment type="caution">
    <text evidence="2">The sequence shown here is derived from an EMBL/GenBank/DDBJ whole genome shotgun (WGS) entry which is preliminary data.</text>
</comment>
<name>A0A8J2Z1P8_9PROT</name>
<reference evidence="2" key="2">
    <citation type="submission" date="2020-09" db="EMBL/GenBank/DDBJ databases">
        <authorList>
            <person name="Sun Q."/>
            <person name="Zhou Y."/>
        </authorList>
    </citation>
    <scope>NUCLEOTIDE SEQUENCE</scope>
    <source>
        <strain evidence="2">CGMCC 1.15725</strain>
    </source>
</reference>
<dbReference type="PANTHER" id="PTHR43664:SF1">
    <property type="entry name" value="BETA-METHYLMALYL-COA DEHYDRATASE"/>
    <property type="match status" value="1"/>
</dbReference>
<dbReference type="PANTHER" id="PTHR43664">
    <property type="entry name" value="MONOAMINE OXIDASE-RELATED"/>
    <property type="match status" value="1"/>
</dbReference>
<dbReference type="Pfam" id="PF01575">
    <property type="entry name" value="MaoC_dehydratas"/>
    <property type="match status" value="1"/>
</dbReference>